<dbReference type="Proteomes" id="UP000242310">
    <property type="component" value="Unassembled WGS sequence"/>
</dbReference>
<dbReference type="GO" id="GO:0003677">
    <property type="term" value="F:DNA binding"/>
    <property type="evidence" value="ECO:0007669"/>
    <property type="project" value="UniProtKB-KW"/>
</dbReference>
<gene>
    <name evidence="5" type="ORF">B0H94_10447</name>
</gene>
<dbReference type="SMART" id="SM00347">
    <property type="entry name" value="HTH_MARR"/>
    <property type="match status" value="1"/>
</dbReference>
<name>A0A2P8HQF6_9BACI</name>
<evidence type="ECO:0000256" key="2">
    <source>
        <dbReference type="ARBA" id="ARBA00023125"/>
    </source>
</evidence>
<dbReference type="InterPro" id="IPR023187">
    <property type="entry name" value="Tscrpt_reg_MarR-type_CS"/>
</dbReference>
<proteinExistence type="predicted"/>
<keyword evidence="3" id="KW-0804">Transcription</keyword>
<dbReference type="InterPro" id="IPR000835">
    <property type="entry name" value="HTH_MarR-typ"/>
</dbReference>
<evidence type="ECO:0000256" key="1">
    <source>
        <dbReference type="ARBA" id="ARBA00023015"/>
    </source>
</evidence>
<comment type="caution">
    <text evidence="5">The sequence shown here is derived from an EMBL/GenBank/DDBJ whole genome shotgun (WGS) entry which is preliminary data.</text>
</comment>
<dbReference type="InterPro" id="IPR036390">
    <property type="entry name" value="WH_DNA-bd_sf"/>
</dbReference>
<keyword evidence="2 5" id="KW-0238">DNA-binding</keyword>
<accession>A0A2P8HQF6</accession>
<dbReference type="PROSITE" id="PS01117">
    <property type="entry name" value="HTH_MARR_1"/>
    <property type="match status" value="1"/>
</dbReference>
<dbReference type="PRINTS" id="PR00598">
    <property type="entry name" value="HTHMARR"/>
</dbReference>
<dbReference type="SUPFAM" id="SSF46785">
    <property type="entry name" value="Winged helix' DNA-binding domain"/>
    <property type="match status" value="1"/>
</dbReference>
<sequence>MQKYNRAANASFFVRACFLFDRKSKVSYTHEQIECVATNFGGIGLNLRLEDYISIFIHETDLTLTSEIKKKLEPHNLAPEQNLVMMVLWESDGWTQNEIAARLNKDKTNVARMAANLADKGFLTRVPRTEDRRSLQLFLTEKGRELGEEVVPLAERFHNQVVSGITEEEQAVVRQVLQRMQRNVQ</sequence>
<evidence type="ECO:0000313" key="5">
    <source>
        <dbReference type="EMBL" id="PSL48447.1"/>
    </source>
</evidence>
<reference evidence="5" key="1">
    <citation type="submission" date="2018-03" db="EMBL/GenBank/DDBJ databases">
        <title>Genomic Encyclopedia of Type Strains, Phase III (KMG-III): the genomes of soil and plant-associated and newly described type strains.</title>
        <authorList>
            <person name="Whitman W."/>
        </authorList>
    </citation>
    <scope>NUCLEOTIDE SEQUENCE [LARGE SCALE GENOMIC DNA]</scope>
    <source>
        <strain evidence="5">CGMCC 1.07653</strain>
    </source>
</reference>
<dbReference type="EMBL" id="PYAV01000004">
    <property type="protein sequence ID" value="PSL48447.1"/>
    <property type="molecule type" value="Genomic_DNA"/>
</dbReference>
<organism evidence="5 6">
    <name type="scientific">Salsuginibacillus halophilus</name>
    <dbReference type="NCBI Taxonomy" id="517424"/>
    <lineage>
        <taxon>Bacteria</taxon>
        <taxon>Bacillati</taxon>
        <taxon>Bacillota</taxon>
        <taxon>Bacilli</taxon>
        <taxon>Bacillales</taxon>
        <taxon>Bacillaceae</taxon>
        <taxon>Salsuginibacillus</taxon>
    </lineage>
</organism>
<dbReference type="AlphaFoldDB" id="A0A2P8HQF6"/>
<dbReference type="PROSITE" id="PS50995">
    <property type="entry name" value="HTH_MARR_2"/>
    <property type="match status" value="1"/>
</dbReference>
<dbReference type="GO" id="GO:0003700">
    <property type="term" value="F:DNA-binding transcription factor activity"/>
    <property type="evidence" value="ECO:0007669"/>
    <property type="project" value="InterPro"/>
</dbReference>
<dbReference type="InterPro" id="IPR036388">
    <property type="entry name" value="WH-like_DNA-bd_sf"/>
</dbReference>
<evidence type="ECO:0000256" key="3">
    <source>
        <dbReference type="ARBA" id="ARBA00023163"/>
    </source>
</evidence>
<keyword evidence="6" id="KW-1185">Reference proteome</keyword>
<feature type="domain" description="HTH marR-type" evidence="4">
    <location>
        <begin position="50"/>
        <end position="182"/>
    </location>
</feature>
<dbReference type="PANTHER" id="PTHR42756">
    <property type="entry name" value="TRANSCRIPTIONAL REGULATOR, MARR"/>
    <property type="match status" value="1"/>
</dbReference>
<protein>
    <submittedName>
        <fullName evidence="5">DNA-binding MarR family transcriptional regulator</fullName>
    </submittedName>
</protein>
<evidence type="ECO:0000259" key="4">
    <source>
        <dbReference type="PROSITE" id="PS50995"/>
    </source>
</evidence>
<dbReference type="PANTHER" id="PTHR42756:SF1">
    <property type="entry name" value="TRANSCRIPTIONAL REPRESSOR OF EMRAB OPERON"/>
    <property type="match status" value="1"/>
</dbReference>
<keyword evidence="1" id="KW-0805">Transcription regulation</keyword>
<evidence type="ECO:0000313" key="6">
    <source>
        <dbReference type="Proteomes" id="UP000242310"/>
    </source>
</evidence>
<dbReference type="Gene3D" id="1.10.10.10">
    <property type="entry name" value="Winged helix-like DNA-binding domain superfamily/Winged helix DNA-binding domain"/>
    <property type="match status" value="1"/>
</dbReference>
<dbReference type="Pfam" id="PF01047">
    <property type="entry name" value="MarR"/>
    <property type="match status" value="1"/>
</dbReference>